<dbReference type="Gene3D" id="3.60.15.10">
    <property type="entry name" value="Ribonuclease Z/Hydroxyacylglutathione hydrolase-like"/>
    <property type="match status" value="1"/>
</dbReference>
<dbReference type="InterPro" id="IPR050662">
    <property type="entry name" value="Sec-metab_biosynth-thioest"/>
</dbReference>
<dbReference type="Pfam" id="PF00753">
    <property type="entry name" value="Lactamase_B"/>
    <property type="match status" value="1"/>
</dbReference>
<evidence type="ECO:0000259" key="1">
    <source>
        <dbReference type="SMART" id="SM00849"/>
    </source>
</evidence>
<dbReference type="Pfam" id="PF21221">
    <property type="entry name" value="B_lactamase-like_C"/>
    <property type="match status" value="1"/>
</dbReference>
<dbReference type="OrthoDB" id="2971563at2"/>
<dbReference type="Proteomes" id="UP000009881">
    <property type="component" value="Unassembled WGS sequence"/>
</dbReference>
<keyword evidence="3" id="KW-1185">Reference proteome</keyword>
<evidence type="ECO:0000313" key="3">
    <source>
        <dbReference type="Proteomes" id="UP000009881"/>
    </source>
</evidence>
<dbReference type="Gene3D" id="1.10.10.10">
    <property type="entry name" value="Winged helix-like DNA-binding domain superfamily/Winged helix DNA-binding domain"/>
    <property type="match status" value="1"/>
</dbReference>
<dbReference type="InterPro" id="IPR048933">
    <property type="entry name" value="B_lactamase-like_C"/>
</dbReference>
<feature type="domain" description="Metallo-beta-lactamase" evidence="1">
    <location>
        <begin position="45"/>
        <end position="262"/>
    </location>
</feature>
<evidence type="ECO:0000313" key="2">
    <source>
        <dbReference type="EMBL" id="EKV29604.1"/>
    </source>
</evidence>
<dbReference type="RefSeq" id="WP_009541085.1">
    <property type="nucleotide sequence ID" value="NZ_ANHY01000012.1"/>
</dbReference>
<proteinExistence type="predicted"/>
<dbReference type="eggNOG" id="COG0491">
    <property type="taxonomic scope" value="Bacteria"/>
</dbReference>
<dbReference type="InterPro" id="IPR036388">
    <property type="entry name" value="WH-like_DNA-bd_sf"/>
</dbReference>
<dbReference type="SUPFAM" id="SSF56281">
    <property type="entry name" value="Metallo-hydrolase/oxidoreductase"/>
    <property type="match status" value="1"/>
</dbReference>
<gene>
    <name evidence="2" type="ORF">C882_0427</name>
</gene>
<dbReference type="SMART" id="SM00849">
    <property type="entry name" value="Lactamase_B"/>
    <property type="match status" value="1"/>
</dbReference>
<organism evidence="2 3">
    <name type="scientific">Caenispirillum salinarum AK4</name>
    <dbReference type="NCBI Taxonomy" id="1238182"/>
    <lineage>
        <taxon>Bacteria</taxon>
        <taxon>Pseudomonadati</taxon>
        <taxon>Pseudomonadota</taxon>
        <taxon>Alphaproteobacteria</taxon>
        <taxon>Rhodospirillales</taxon>
        <taxon>Novispirillaceae</taxon>
        <taxon>Caenispirillum</taxon>
    </lineage>
</organism>
<dbReference type="InterPro" id="IPR036866">
    <property type="entry name" value="RibonucZ/Hydroxyglut_hydro"/>
</dbReference>
<dbReference type="STRING" id="1238182.C882_0427"/>
<dbReference type="PANTHER" id="PTHR23131:SF4">
    <property type="entry name" value="METALLO-BETA-LACTAMASE SUPERFAMILY POTEIN"/>
    <property type="match status" value="1"/>
</dbReference>
<accession>K9GXX0</accession>
<dbReference type="InterPro" id="IPR001279">
    <property type="entry name" value="Metallo-B-lactamas"/>
</dbReference>
<reference evidence="2 3" key="1">
    <citation type="journal article" date="2013" name="Genome Announc.">
        <title>Draft Genome Sequence of an Alphaproteobacterium, Caenispirillum salinarum AK4(T), Isolated from a Solar Saltern.</title>
        <authorList>
            <person name="Khatri I."/>
            <person name="Singh A."/>
            <person name="Korpole S."/>
            <person name="Pinnaka A.K."/>
            <person name="Subramanian S."/>
        </authorList>
    </citation>
    <scope>NUCLEOTIDE SEQUENCE [LARGE SCALE GENOMIC DNA]</scope>
    <source>
        <strain evidence="2 3">AK4</strain>
    </source>
</reference>
<dbReference type="AlphaFoldDB" id="K9GXX0"/>
<dbReference type="PANTHER" id="PTHR23131">
    <property type="entry name" value="ENDORIBONUCLEASE LACTB2"/>
    <property type="match status" value="1"/>
</dbReference>
<dbReference type="PATRIC" id="fig|1238182.3.peg.2642"/>
<comment type="caution">
    <text evidence="2">The sequence shown here is derived from an EMBL/GenBank/DDBJ whole genome shotgun (WGS) entry which is preliminary data.</text>
</comment>
<protein>
    <recommendedName>
        <fullName evidence="1">Metallo-beta-lactamase domain-containing protein</fullName>
    </recommendedName>
</protein>
<dbReference type="EMBL" id="ANHY01000012">
    <property type="protein sequence ID" value="EKV29604.1"/>
    <property type="molecule type" value="Genomic_DNA"/>
</dbReference>
<name>K9GXX0_9PROT</name>
<sequence length="353" mass="38538">MTTNTHTPAGPLRFPIAEPPAPGEPLEVAEGVLWLRMPLPFALDHINLWLVEDGDGWTLIDTGIASAETKGLWDAVPAHPALKGKPARRLICTHFHPDHMGLAGWLTEHLNVGLWATQGEWATGMLLSLDTSDALVETHVGFYRRAGFPEDRLALVHKRGNAYAPRVSPLPRAYRRIEDGETISIGGRDWRVIVGRGHAPEHAALYCAEAGLLISGDQILPTISPNVSLWPNEPEANPLDQFLRSLARFADLPPDTLTLPSHGLPFFGVPQRVAALLAHHAERLEAAAEACGDGGGRTAADMVPDLFRRTLDDHQLFFAVGEVLAHLRHLEASGLVTRARREDGADLYRRLGA</sequence>